<proteinExistence type="predicted"/>
<dbReference type="STRING" id="1073574.GOARA_063_00290"/>
<name>G7H4Q5_9ACTN</name>
<dbReference type="EMBL" id="BAEE01000063">
    <property type="protein sequence ID" value="GAB10830.1"/>
    <property type="molecule type" value="Genomic_DNA"/>
</dbReference>
<protein>
    <submittedName>
        <fullName evidence="1">Uncharacterized protein</fullName>
    </submittedName>
</protein>
<dbReference type="AlphaFoldDB" id="G7H4Q5"/>
<keyword evidence="2" id="KW-1185">Reference proteome</keyword>
<reference evidence="1 2" key="1">
    <citation type="submission" date="2011-11" db="EMBL/GenBank/DDBJ databases">
        <title>Whole genome shotgun sequence of Gordonia araii NBRC 100433.</title>
        <authorList>
            <person name="Yoshida Y."/>
            <person name="Hosoyama A."/>
            <person name="Tsuchikane K."/>
            <person name="Katsumata H."/>
            <person name="Yamazaki S."/>
            <person name="Fujita N."/>
        </authorList>
    </citation>
    <scope>NUCLEOTIDE SEQUENCE [LARGE SCALE GENOMIC DNA]</scope>
    <source>
        <strain evidence="1 2">NBRC 100433</strain>
    </source>
</reference>
<gene>
    <name evidence="1" type="ORF">GOARA_063_00290</name>
</gene>
<organism evidence="1 2">
    <name type="scientific">Gordonia araii NBRC 100433</name>
    <dbReference type="NCBI Taxonomy" id="1073574"/>
    <lineage>
        <taxon>Bacteria</taxon>
        <taxon>Bacillati</taxon>
        <taxon>Actinomycetota</taxon>
        <taxon>Actinomycetes</taxon>
        <taxon>Mycobacteriales</taxon>
        <taxon>Gordoniaceae</taxon>
        <taxon>Gordonia</taxon>
    </lineage>
</organism>
<accession>G7H4Q5</accession>
<comment type="caution">
    <text evidence="1">The sequence shown here is derived from an EMBL/GenBank/DDBJ whole genome shotgun (WGS) entry which is preliminary data.</text>
</comment>
<dbReference type="Proteomes" id="UP000035088">
    <property type="component" value="Unassembled WGS sequence"/>
</dbReference>
<evidence type="ECO:0000313" key="1">
    <source>
        <dbReference type="EMBL" id="GAB10830.1"/>
    </source>
</evidence>
<sequence>MVVDLRAELLLLDYGHLLVATRLALLLRCFVLELAVVHDLADRWTGVGRDFHQIQIGFLGQSERILNAHDAHLLTVRSDKSDLRDADALVDASLSADGAS</sequence>
<evidence type="ECO:0000313" key="2">
    <source>
        <dbReference type="Proteomes" id="UP000035088"/>
    </source>
</evidence>